<evidence type="ECO:0000313" key="13">
    <source>
        <dbReference type="EMBL" id="KZD01864.1"/>
    </source>
</evidence>
<dbReference type="EMBL" id="LPXL01000034">
    <property type="protein sequence ID" value="KZD01864.1"/>
    <property type="molecule type" value="Genomic_DNA"/>
</dbReference>
<reference evidence="13 14" key="1">
    <citation type="submission" date="2015-12" db="EMBL/GenBank/DDBJ databases">
        <title>Genome sequence of Thalassospira xiamenensis MCCC 1A03005.</title>
        <authorList>
            <person name="Lu L."/>
            <person name="Lai Q."/>
            <person name="Shao Z."/>
            <person name="Qian P."/>
        </authorList>
    </citation>
    <scope>NUCLEOTIDE SEQUENCE [LARGE SCALE GENOMIC DNA]</scope>
    <source>
        <strain evidence="13 14">MCCC 1A03005</strain>
    </source>
</reference>
<keyword evidence="6" id="KW-0460">Magnesium</keyword>
<dbReference type="Pfam" id="PF21654">
    <property type="entry name" value="DncV-like_NTFase"/>
    <property type="match status" value="1"/>
</dbReference>
<comment type="caution">
    <text evidence="13">The sequence shown here is derived from an EMBL/GenBank/DDBJ whole genome shotgun (WGS) entry which is preliminary data.</text>
</comment>
<evidence type="ECO:0000256" key="8">
    <source>
        <dbReference type="ARBA" id="ARBA00023118"/>
    </source>
</evidence>
<keyword evidence="14" id="KW-1185">Reference proteome</keyword>
<accession>A0ABR5XZQ0</accession>
<evidence type="ECO:0000256" key="2">
    <source>
        <dbReference type="ARBA" id="ARBA00022695"/>
    </source>
</evidence>
<keyword evidence="3" id="KW-0479">Metal-binding</keyword>
<evidence type="ECO:0000259" key="11">
    <source>
        <dbReference type="Pfam" id="PF18134"/>
    </source>
</evidence>
<evidence type="ECO:0000256" key="3">
    <source>
        <dbReference type="ARBA" id="ARBA00022723"/>
    </source>
</evidence>
<gene>
    <name evidence="13" type="ORF">AUP40_02255</name>
</gene>
<organism evidence="13 14">
    <name type="scientific">Thalassospira xiamenensis</name>
    <dbReference type="NCBI Taxonomy" id="220697"/>
    <lineage>
        <taxon>Bacteria</taxon>
        <taxon>Pseudomonadati</taxon>
        <taxon>Pseudomonadota</taxon>
        <taxon>Alphaproteobacteria</taxon>
        <taxon>Rhodospirillales</taxon>
        <taxon>Thalassospiraceae</taxon>
        <taxon>Thalassospira</taxon>
    </lineage>
</organism>
<evidence type="ECO:0000256" key="6">
    <source>
        <dbReference type="ARBA" id="ARBA00022842"/>
    </source>
</evidence>
<feature type="domain" description="Cyclic GMP-AMP synthase DncV-like nucleotidyltransferase" evidence="12">
    <location>
        <begin position="51"/>
        <end position="133"/>
    </location>
</feature>
<dbReference type="Pfam" id="PF18134">
    <property type="entry name" value="AGS_C"/>
    <property type="match status" value="1"/>
</dbReference>
<dbReference type="InterPro" id="IPR048445">
    <property type="entry name" value="DncV-like_NTFase"/>
</dbReference>
<dbReference type="InterPro" id="IPR006116">
    <property type="entry name" value="NT_2-5OAS_ClassI-CCAase"/>
</dbReference>
<evidence type="ECO:0000256" key="10">
    <source>
        <dbReference type="ARBA" id="ARBA00048304"/>
    </source>
</evidence>
<dbReference type="Proteomes" id="UP000076167">
    <property type="component" value="Unassembled WGS sequence"/>
</dbReference>
<keyword evidence="8" id="KW-0051">Antiviral defense</keyword>
<keyword evidence="4" id="KW-0547">Nucleotide-binding</keyword>
<keyword evidence="2" id="KW-0548">Nucleotidyltransferase</keyword>
<evidence type="ECO:0000256" key="9">
    <source>
        <dbReference type="ARBA" id="ARBA00044145"/>
    </source>
</evidence>
<sequence length="510" mass="58433">MRPTGEALIEQLASELDVPDSRYESAERSYKSVGSWLERQESRFSTVDFNVYTQGSFRLGTAIKPYEANEHYDLDVVCEFSISKAHITQKALADDFGEELKLYALRHNMEAPSSWDRCWTLNYADGAQFHMDVLPSVQDGQNQRRLRLEEALTLDYVDQSISITDKNHINYPFIDNEWPASNPNGYAKWFYGRMEQVFASQRHKMMLDEAKAEISEIPVFRVKTPLQSAIKLLKRHRDMRFADEPEKRPTSIVITTLAAQAYQQEDTITGALLSILERMDQFIERRGEDYWIANPSDPRENFADAWKKESSKHEHFYDWLETARADFAEAARQNNLTGFVDALAPRMGRKLVEDAVSRKYPLTRTQISVFDRATTAIKRLLDAPHRRPINWPMTSGGTVTIVSATTKLKHSHPKTLISDDTPVAINSELRFEAITDVQMPYRVYWQIVNTGAEAKADKKLRGGFDESKQGQDALVHIEVASYRGTHSIECFIVKNEYLVARSSPFIVNIA</sequence>
<keyword evidence="7" id="KW-0546">Nucleotide metabolism</keyword>
<evidence type="ECO:0000256" key="7">
    <source>
        <dbReference type="ARBA" id="ARBA00023080"/>
    </source>
</evidence>
<dbReference type="CDD" id="cd05400">
    <property type="entry name" value="NT_2-5OAS_ClassI-CCAase"/>
    <property type="match status" value="1"/>
</dbReference>
<evidence type="ECO:0000256" key="1">
    <source>
        <dbReference type="ARBA" id="ARBA00022679"/>
    </source>
</evidence>
<evidence type="ECO:0000256" key="5">
    <source>
        <dbReference type="ARBA" id="ARBA00022840"/>
    </source>
</evidence>
<evidence type="ECO:0000256" key="4">
    <source>
        <dbReference type="ARBA" id="ARBA00022741"/>
    </source>
</evidence>
<keyword evidence="1" id="KW-0808">Transferase</keyword>
<dbReference type="InterPro" id="IPR040511">
    <property type="entry name" value="AGS_C"/>
</dbReference>
<evidence type="ECO:0000313" key="14">
    <source>
        <dbReference type="Proteomes" id="UP000076167"/>
    </source>
</evidence>
<protein>
    <recommendedName>
        <fullName evidence="9">Cyclic GMP-AMP synthase</fullName>
    </recommendedName>
</protein>
<comment type="catalytic activity">
    <reaction evidence="10">
        <text>GTP + ATP = 3',3'-cGAMP + 2 diphosphate</text>
        <dbReference type="Rhea" id="RHEA:35647"/>
        <dbReference type="ChEBI" id="CHEBI:30616"/>
        <dbReference type="ChEBI" id="CHEBI:33019"/>
        <dbReference type="ChEBI" id="CHEBI:37565"/>
        <dbReference type="ChEBI" id="CHEBI:71501"/>
    </reaction>
    <physiologicalReaction direction="left-to-right" evidence="10">
        <dbReference type="Rhea" id="RHEA:35648"/>
    </physiologicalReaction>
</comment>
<proteinExistence type="predicted"/>
<feature type="domain" description="Adenylyl/Guanylyl and SMODS C-terminal sensor" evidence="11">
    <location>
        <begin position="390"/>
        <end position="509"/>
    </location>
</feature>
<name>A0ABR5XZQ0_9PROT</name>
<evidence type="ECO:0000259" key="12">
    <source>
        <dbReference type="Pfam" id="PF21654"/>
    </source>
</evidence>
<keyword evidence="5" id="KW-0067">ATP-binding</keyword>